<feature type="region of interest" description="Disordered" evidence="1">
    <location>
        <begin position="1"/>
        <end position="43"/>
    </location>
</feature>
<gene>
    <name evidence="2" type="ORF">N7532_007494</name>
</gene>
<protein>
    <submittedName>
        <fullName evidence="2">Uncharacterized protein</fullName>
    </submittedName>
</protein>
<organism evidence="2 3">
    <name type="scientific">Penicillium argentinense</name>
    <dbReference type="NCBI Taxonomy" id="1131581"/>
    <lineage>
        <taxon>Eukaryota</taxon>
        <taxon>Fungi</taxon>
        <taxon>Dikarya</taxon>
        <taxon>Ascomycota</taxon>
        <taxon>Pezizomycotina</taxon>
        <taxon>Eurotiomycetes</taxon>
        <taxon>Eurotiomycetidae</taxon>
        <taxon>Eurotiales</taxon>
        <taxon>Aspergillaceae</taxon>
        <taxon>Penicillium</taxon>
    </lineage>
</organism>
<name>A0A9W9K6Q0_9EURO</name>
<dbReference type="OrthoDB" id="4273314at2759"/>
<reference evidence="2" key="2">
    <citation type="journal article" date="2023" name="IMA Fungus">
        <title>Comparative genomic study of the Penicillium genus elucidates a diverse pangenome and 15 lateral gene transfer events.</title>
        <authorList>
            <person name="Petersen C."/>
            <person name="Sorensen T."/>
            <person name="Nielsen M.R."/>
            <person name="Sondergaard T.E."/>
            <person name="Sorensen J.L."/>
            <person name="Fitzpatrick D.A."/>
            <person name="Frisvad J.C."/>
            <person name="Nielsen K.L."/>
        </authorList>
    </citation>
    <scope>NUCLEOTIDE SEQUENCE</scope>
    <source>
        <strain evidence="2">IBT 30761</strain>
    </source>
</reference>
<dbReference type="AlphaFoldDB" id="A0A9W9K6Q0"/>
<comment type="caution">
    <text evidence="2">The sequence shown here is derived from an EMBL/GenBank/DDBJ whole genome shotgun (WGS) entry which is preliminary data.</text>
</comment>
<dbReference type="EMBL" id="JAPQKI010000006">
    <property type="protein sequence ID" value="KAJ5095203.1"/>
    <property type="molecule type" value="Genomic_DNA"/>
</dbReference>
<proteinExistence type="predicted"/>
<dbReference type="Proteomes" id="UP001149074">
    <property type="component" value="Unassembled WGS sequence"/>
</dbReference>
<evidence type="ECO:0000313" key="3">
    <source>
        <dbReference type="Proteomes" id="UP001149074"/>
    </source>
</evidence>
<feature type="compositionally biased region" description="Low complexity" evidence="1">
    <location>
        <begin position="22"/>
        <end position="36"/>
    </location>
</feature>
<dbReference type="RefSeq" id="XP_056473353.1">
    <property type="nucleotide sequence ID" value="XM_056619987.1"/>
</dbReference>
<accession>A0A9W9K6Q0</accession>
<sequence length="286" mass="33063">MAPPPPLTTDRWPRQGRIEVYSDSSSASSQVSSDSSAPDEETDYTMTRRIGQWRNGISQGEEQFYYSVLVENALAMATQSFETNRRQGTIFLKEWSRRDKITPWRGPVVILDQMADDFGRYKDLAGPETGRCFRLKCDAISETLLDVSSLIRQNQDINKVTAYFLNLLRLCIGRMTLCGYDRSDEFAERMAMECEYWHEDVEAGCKWDYENHRAFHLKSFLAFMLRQKFVSCLSSTYRNLNLRIGELSNRRNICSHAGLVCFLLVLFIGRRSRMVQNFFKAHAAGF</sequence>
<dbReference type="GeneID" id="81358966"/>
<keyword evidence="3" id="KW-1185">Reference proteome</keyword>
<evidence type="ECO:0000313" key="2">
    <source>
        <dbReference type="EMBL" id="KAJ5095203.1"/>
    </source>
</evidence>
<evidence type="ECO:0000256" key="1">
    <source>
        <dbReference type="SAM" id="MobiDB-lite"/>
    </source>
</evidence>
<reference evidence="2" key="1">
    <citation type="submission" date="2022-11" db="EMBL/GenBank/DDBJ databases">
        <authorList>
            <person name="Petersen C."/>
        </authorList>
    </citation>
    <scope>NUCLEOTIDE SEQUENCE</scope>
    <source>
        <strain evidence="2">IBT 30761</strain>
    </source>
</reference>